<gene>
    <name evidence="13" type="ORF">EEDITHA_LOCUS22317</name>
</gene>
<dbReference type="Gene3D" id="3.40.630.10">
    <property type="entry name" value="Zn peptidases"/>
    <property type="match status" value="1"/>
</dbReference>
<dbReference type="Proteomes" id="UP001153954">
    <property type="component" value="Unassembled WGS sequence"/>
</dbReference>
<dbReference type="NCBIfam" id="TIGR01880">
    <property type="entry name" value="Ac-peptdase-euk"/>
    <property type="match status" value="1"/>
</dbReference>
<feature type="binding site" evidence="10">
    <location>
        <position position="168"/>
    </location>
    <ligand>
        <name>Zn(2+)</name>
        <dbReference type="ChEBI" id="CHEBI:29105"/>
        <label>2</label>
    </ligand>
</feature>
<dbReference type="PANTHER" id="PTHR45892:SF1">
    <property type="entry name" value="AMINOACYLASE-1"/>
    <property type="match status" value="1"/>
</dbReference>
<comment type="similarity">
    <text evidence="2">Belongs to the peptidase M20A family.</text>
</comment>
<evidence type="ECO:0000256" key="7">
    <source>
        <dbReference type="ARBA" id="ARBA00022833"/>
    </source>
</evidence>
<dbReference type="PANTHER" id="PTHR45892">
    <property type="entry name" value="AMINOACYLASE-1"/>
    <property type="match status" value="1"/>
</dbReference>
<evidence type="ECO:0000256" key="3">
    <source>
        <dbReference type="ARBA" id="ARBA00011913"/>
    </source>
</evidence>
<dbReference type="GO" id="GO:0046872">
    <property type="term" value="F:metal ion binding"/>
    <property type="evidence" value="ECO:0007669"/>
    <property type="project" value="UniProtKB-KW"/>
</dbReference>
<dbReference type="SUPFAM" id="SSF53187">
    <property type="entry name" value="Zn-dependent exopeptidases"/>
    <property type="match status" value="1"/>
</dbReference>
<evidence type="ECO:0000256" key="1">
    <source>
        <dbReference type="ARBA" id="ARBA00004496"/>
    </source>
</evidence>
<evidence type="ECO:0000256" key="8">
    <source>
        <dbReference type="ARBA" id="ARBA00029656"/>
    </source>
</evidence>
<dbReference type="GO" id="GO:0004046">
    <property type="term" value="F:aminoacylase activity"/>
    <property type="evidence" value="ECO:0007669"/>
    <property type="project" value="UniProtKB-EC"/>
</dbReference>
<sequence>MFFITFYILSSVSVMLCDNISNEYNREQYEQNPAVKILQKYIQIDTSDLKNLELSTDFWKRQADELGLSFAVYRPRGLPICVMTLNGKRPELPSIMLNSHADVVPTNTGKWTYPPFSGHIDENGYLHGRGAQDTKDVGVQYIEAIRKLIRNNVTLDRTVHITVMPDEETGGSRGMLPFVETEDFKSLNIGFAFDEGYPSRNDAMYVSYQDKRPWQAKYTIRGNGGHSSIVKNGNVIEGLQRLINNIMEFRKEQVQIMTTKDANDFGAYTSVNINMIEGGVAPNVIPKEIVAVVDMRLSVTADVNNVENMFNSWLNELGYNSTVEYLRRVEYSPATAVDNSNPYWIAMQETMMELGITVDAIVCPAASDLIAIRSKGIPALGFTTKRNVLSKAHDINEYIDLNTFIKGIDVYVALLKKICNLPDFSK</sequence>
<dbReference type="SUPFAM" id="SSF55031">
    <property type="entry name" value="Bacterial exopeptidase dimerisation domain"/>
    <property type="match status" value="1"/>
</dbReference>
<dbReference type="InterPro" id="IPR001261">
    <property type="entry name" value="ArgE/DapE_CS"/>
</dbReference>
<comment type="cofactor">
    <cofactor evidence="10">
        <name>Zn(2+)</name>
        <dbReference type="ChEBI" id="CHEBI:29105"/>
    </cofactor>
    <text evidence="10">Binds 2 Zn(2+) ions per subunit.</text>
</comment>
<feature type="domain" description="Peptidase M20 dimerisation" evidence="12">
    <location>
        <begin position="215"/>
        <end position="319"/>
    </location>
</feature>
<keyword evidence="4" id="KW-0963">Cytoplasm</keyword>
<evidence type="ECO:0000256" key="10">
    <source>
        <dbReference type="PIRSR" id="PIRSR036696-2"/>
    </source>
</evidence>
<feature type="binding site" evidence="10">
    <location>
        <position position="393"/>
    </location>
    <ligand>
        <name>Zn(2+)</name>
        <dbReference type="ChEBI" id="CHEBI:29105"/>
        <label>2</label>
    </ligand>
</feature>
<protein>
    <recommendedName>
        <fullName evidence="3">N-acyl-aliphatic-L-amino acid amidohydrolase</fullName>
        <ecNumber evidence="3">3.5.1.14</ecNumber>
    </recommendedName>
    <alternativeName>
        <fullName evidence="8">N-acyl-L-amino-acid amidohydrolase</fullName>
    </alternativeName>
</protein>
<dbReference type="Gene3D" id="1.10.150.900">
    <property type="match status" value="1"/>
</dbReference>
<name>A0AAU9VC96_EUPED</name>
<dbReference type="InterPro" id="IPR002933">
    <property type="entry name" value="Peptidase_M20"/>
</dbReference>
<dbReference type="EC" id="3.5.1.14" evidence="3"/>
<accession>A0AAU9VC96</accession>
<feature type="binding site" evidence="10">
    <location>
        <position position="133"/>
    </location>
    <ligand>
        <name>Zn(2+)</name>
        <dbReference type="ChEBI" id="CHEBI:29105"/>
        <label>1</label>
    </ligand>
</feature>
<evidence type="ECO:0000313" key="13">
    <source>
        <dbReference type="EMBL" id="CAH2108375.1"/>
    </source>
</evidence>
<keyword evidence="6" id="KW-0378">Hydrolase</keyword>
<keyword evidence="5 10" id="KW-0479">Metal-binding</keyword>
<dbReference type="AlphaFoldDB" id="A0AAU9VC96"/>
<keyword evidence="11" id="KW-0732">Signal</keyword>
<dbReference type="Gene3D" id="3.30.70.360">
    <property type="match status" value="1"/>
</dbReference>
<evidence type="ECO:0000313" key="14">
    <source>
        <dbReference type="Proteomes" id="UP001153954"/>
    </source>
</evidence>
<comment type="subcellular location">
    <subcellularLocation>
        <location evidence="1">Cytoplasm</location>
    </subcellularLocation>
</comment>
<dbReference type="GO" id="GO:0005737">
    <property type="term" value="C:cytoplasm"/>
    <property type="evidence" value="ECO:0007669"/>
    <property type="project" value="UniProtKB-SubCell"/>
</dbReference>
<keyword evidence="7 10" id="KW-0862">Zinc</keyword>
<dbReference type="InterPro" id="IPR036264">
    <property type="entry name" value="Bact_exopeptidase_dim_dom"/>
</dbReference>
<feature type="active site" description="Proton acceptor" evidence="9">
    <location>
        <position position="167"/>
    </location>
</feature>
<reference evidence="13" key="1">
    <citation type="submission" date="2022-03" db="EMBL/GenBank/DDBJ databases">
        <authorList>
            <person name="Tunstrom K."/>
        </authorList>
    </citation>
    <scope>NUCLEOTIDE SEQUENCE</scope>
</reference>
<proteinExistence type="inferred from homology"/>
<feature type="signal peptide" evidence="11">
    <location>
        <begin position="1"/>
        <end position="17"/>
    </location>
</feature>
<evidence type="ECO:0000256" key="6">
    <source>
        <dbReference type="ARBA" id="ARBA00022801"/>
    </source>
</evidence>
<feature type="active site" evidence="9">
    <location>
        <position position="102"/>
    </location>
</feature>
<evidence type="ECO:0000256" key="9">
    <source>
        <dbReference type="PIRSR" id="PIRSR036696-1"/>
    </source>
</evidence>
<dbReference type="PIRSF" id="PIRSF036696">
    <property type="entry name" value="ACY-1"/>
    <property type="match status" value="1"/>
</dbReference>
<dbReference type="PROSITE" id="PS00758">
    <property type="entry name" value="ARGE_DAPE_CPG2_1"/>
    <property type="match status" value="1"/>
</dbReference>
<evidence type="ECO:0000256" key="5">
    <source>
        <dbReference type="ARBA" id="ARBA00022723"/>
    </source>
</evidence>
<dbReference type="Pfam" id="PF07687">
    <property type="entry name" value="M20_dimer"/>
    <property type="match status" value="1"/>
</dbReference>
<evidence type="ECO:0000256" key="4">
    <source>
        <dbReference type="ARBA" id="ARBA00022490"/>
    </source>
</evidence>
<feature type="chain" id="PRO_5043852159" description="N-acyl-aliphatic-L-amino acid amidohydrolase" evidence="11">
    <location>
        <begin position="18"/>
        <end position="426"/>
    </location>
</feature>
<dbReference type="InterPro" id="IPR010159">
    <property type="entry name" value="N-acyl_aa_amidohydrolase"/>
</dbReference>
<dbReference type="Pfam" id="PF01546">
    <property type="entry name" value="Peptidase_M20"/>
    <property type="match status" value="1"/>
</dbReference>
<feature type="binding site" evidence="10">
    <location>
        <position position="195"/>
    </location>
    <ligand>
        <name>Zn(2+)</name>
        <dbReference type="ChEBI" id="CHEBI:29105"/>
        <label>1</label>
    </ligand>
</feature>
<evidence type="ECO:0000256" key="11">
    <source>
        <dbReference type="SAM" id="SignalP"/>
    </source>
</evidence>
<comment type="caution">
    <text evidence="13">The sequence shown here is derived from an EMBL/GenBank/DDBJ whole genome shotgun (WGS) entry which is preliminary data.</text>
</comment>
<dbReference type="InterPro" id="IPR011650">
    <property type="entry name" value="Peptidase_M20_dimer"/>
</dbReference>
<feature type="binding site" evidence="10">
    <location>
        <position position="133"/>
    </location>
    <ligand>
        <name>Zn(2+)</name>
        <dbReference type="ChEBI" id="CHEBI:29105"/>
        <label>2</label>
    </ligand>
</feature>
<dbReference type="GO" id="GO:0006520">
    <property type="term" value="P:amino acid metabolic process"/>
    <property type="evidence" value="ECO:0007669"/>
    <property type="project" value="InterPro"/>
</dbReference>
<dbReference type="EMBL" id="CAKOGL010000031">
    <property type="protein sequence ID" value="CAH2108375.1"/>
    <property type="molecule type" value="Genomic_DNA"/>
</dbReference>
<evidence type="ECO:0000259" key="12">
    <source>
        <dbReference type="Pfam" id="PF07687"/>
    </source>
</evidence>
<organism evidence="13 14">
    <name type="scientific">Euphydryas editha</name>
    <name type="common">Edith's checkerspot</name>
    <dbReference type="NCBI Taxonomy" id="104508"/>
    <lineage>
        <taxon>Eukaryota</taxon>
        <taxon>Metazoa</taxon>
        <taxon>Ecdysozoa</taxon>
        <taxon>Arthropoda</taxon>
        <taxon>Hexapoda</taxon>
        <taxon>Insecta</taxon>
        <taxon>Pterygota</taxon>
        <taxon>Neoptera</taxon>
        <taxon>Endopterygota</taxon>
        <taxon>Lepidoptera</taxon>
        <taxon>Glossata</taxon>
        <taxon>Ditrysia</taxon>
        <taxon>Papilionoidea</taxon>
        <taxon>Nymphalidae</taxon>
        <taxon>Nymphalinae</taxon>
        <taxon>Euphydryas</taxon>
    </lineage>
</organism>
<feature type="binding site" evidence="10">
    <location>
        <position position="100"/>
    </location>
    <ligand>
        <name>Zn(2+)</name>
        <dbReference type="ChEBI" id="CHEBI:29105"/>
        <label>1</label>
    </ligand>
</feature>
<keyword evidence="14" id="KW-1185">Reference proteome</keyword>
<evidence type="ECO:0000256" key="2">
    <source>
        <dbReference type="ARBA" id="ARBA00006247"/>
    </source>
</evidence>
<dbReference type="InterPro" id="IPR052083">
    <property type="entry name" value="Aminoacylase-1_M20A"/>
</dbReference>